<evidence type="ECO:0000313" key="1">
    <source>
        <dbReference type="EnsemblPlants" id="Bo3g023370.1"/>
    </source>
</evidence>
<name>A0A0D3B3V8_BRAOL</name>
<evidence type="ECO:0000313" key="2">
    <source>
        <dbReference type="Proteomes" id="UP000032141"/>
    </source>
</evidence>
<dbReference type="HOGENOM" id="CLU_1191326_0_0_1"/>
<accession>A0A0D3B3V8</accession>
<reference evidence="1" key="2">
    <citation type="submission" date="2015-03" db="UniProtKB">
        <authorList>
            <consortium name="EnsemblPlants"/>
        </authorList>
    </citation>
    <scope>IDENTIFICATION</scope>
</reference>
<dbReference type="Gramene" id="Bo3g023370.1">
    <property type="protein sequence ID" value="Bo3g023370.1"/>
    <property type="gene ID" value="Bo3g023370"/>
</dbReference>
<sequence>MNFISWRFPSPFSCEYQPLEEDFNPTMKRPSPDSSMGFNSSVLAFQEAQNQKNWSRENQDAINFLNPAKPTSIWESFQPTRFGLTQAYPWKPGDTLDHAEDTQDVHRCTSTQRIRRILLTIYFPYPATPYAFKESCLHLMSKDQRLYSFEPEETKILKSLIISQRLLFRGYFSKISRYKISLLQRQQISLTASSHGAIKAIDSKHFISIYFLSLVHFQTVRESLVEPIKL</sequence>
<dbReference type="EnsemblPlants" id="Bo3g023370.1">
    <property type="protein sequence ID" value="Bo3g023370.1"/>
    <property type="gene ID" value="Bo3g023370"/>
</dbReference>
<proteinExistence type="predicted"/>
<dbReference type="OMA" id="NQKNWSR"/>
<organism evidence="1 2">
    <name type="scientific">Brassica oleracea var. oleracea</name>
    <dbReference type="NCBI Taxonomy" id="109376"/>
    <lineage>
        <taxon>Eukaryota</taxon>
        <taxon>Viridiplantae</taxon>
        <taxon>Streptophyta</taxon>
        <taxon>Embryophyta</taxon>
        <taxon>Tracheophyta</taxon>
        <taxon>Spermatophyta</taxon>
        <taxon>Magnoliopsida</taxon>
        <taxon>eudicotyledons</taxon>
        <taxon>Gunneridae</taxon>
        <taxon>Pentapetalae</taxon>
        <taxon>rosids</taxon>
        <taxon>malvids</taxon>
        <taxon>Brassicales</taxon>
        <taxon>Brassicaceae</taxon>
        <taxon>Brassiceae</taxon>
        <taxon>Brassica</taxon>
    </lineage>
</organism>
<protein>
    <submittedName>
        <fullName evidence="1">Uncharacterized protein</fullName>
    </submittedName>
</protein>
<dbReference type="Proteomes" id="UP000032141">
    <property type="component" value="Chromosome C3"/>
</dbReference>
<keyword evidence="2" id="KW-1185">Reference proteome</keyword>
<dbReference type="AlphaFoldDB" id="A0A0D3B3V8"/>
<reference evidence="1 2" key="1">
    <citation type="journal article" date="2014" name="Genome Biol.">
        <title>Transcriptome and methylome profiling reveals relics of genome dominance in the mesopolyploid Brassica oleracea.</title>
        <authorList>
            <person name="Parkin I.A."/>
            <person name="Koh C."/>
            <person name="Tang H."/>
            <person name="Robinson S.J."/>
            <person name="Kagale S."/>
            <person name="Clarke W.E."/>
            <person name="Town C.D."/>
            <person name="Nixon J."/>
            <person name="Krishnakumar V."/>
            <person name="Bidwell S.L."/>
            <person name="Denoeud F."/>
            <person name="Belcram H."/>
            <person name="Links M.G."/>
            <person name="Just J."/>
            <person name="Clarke C."/>
            <person name="Bender T."/>
            <person name="Huebert T."/>
            <person name="Mason A.S."/>
            <person name="Pires J.C."/>
            <person name="Barker G."/>
            <person name="Moore J."/>
            <person name="Walley P.G."/>
            <person name="Manoli S."/>
            <person name="Batley J."/>
            <person name="Edwards D."/>
            <person name="Nelson M.N."/>
            <person name="Wang X."/>
            <person name="Paterson A.H."/>
            <person name="King G."/>
            <person name="Bancroft I."/>
            <person name="Chalhoub B."/>
            <person name="Sharpe A.G."/>
        </authorList>
    </citation>
    <scope>NUCLEOTIDE SEQUENCE</scope>
    <source>
        <strain evidence="1 2">cv. TO1000</strain>
    </source>
</reference>